<reference evidence="8 9" key="1">
    <citation type="journal article" date="2017" name="Arch. Microbiol.">
        <title>Mariprofundus micogutta sp. nov., a novel iron-oxidizing zetaproteobacterium isolated from a deep-sea hydrothermal field at the Bayonnaise knoll of the Izu-Ogasawara arc, and a description of Mariprofundales ord. nov. and Zetaproteobacteria classis nov.</title>
        <authorList>
            <person name="Makita H."/>
            <person name="Tanaka E."/>
            <person name="Mitsunobu S."/>
            <person name="Miyazaki M."/>
            <person name="Nunoura T."/>
            <person name="Uematsu K."/>
            <person name="Takaki Y."/>
            <person name="Nishi S."/>
            <person name="Shimamura S."/>
            <person name="Takai K."/>
        </authorList>
    </citation>
    <scope>NUCLEOTIDE SEQUENCE [LARGE SCALE GENOMIC DNA]</scope>
    <source>
        <strain evidence="8 9">ET2</strain>
    </source>
</reference>
<keyword evidence="4" id="KW-0238">DNA-binding</keyword>
<dbReference type="AlphaFoldDB" id="A0A1L8CJN1"/>
<comment type="similarity">
    <text evidence="1">Belongs to the sigma-70 factor family. ECF subfamily.</text>
</comment>
<dbReference type="NCBIfam" id="TIGR02943">
    <property type="entry name" value="Sig70_famx1"/>
    <property type="match status" value="1"/>
</dbReference>
<proteinExistence type="inferred from homology"/>
<evidence type="ECO:0000259" key="7">
    <source>
        <dbReference type="Pfam" id="PF08281"/>
    </source>
</evidence>
<dbReference type="GO" id="GO:0006352">
    <property type="term" value="P:DNA-templated transcription initiation"/>
    <property type="evidence" value="ECO:0007669"/>
    <property type="project" value="InterPro"/>
</dbReference>
<keyword evidence="5" id="KW-0804">Transcription</keyword>
<dbReference type="InterPro" id="IPR014289">
    <property type="entry name" value="RNA_pol_sigma-24-rel"/>
</dbReference>
<protein>
    <submittedName>
        <fullName evidence="8">RNA polymerase sigma-70 factor, ECF subfamily</fullName>
    </submittedName>
</protein>
<dbReference type="Proteomes" id="UP000231632">
    <property type="component" value="Unassembled WGS sequence"/>
</dbReference>
<dbReference type="Pfam" id="PF08281">
    <property type="entry name" value="Sigma70_r4_2"/>
    <property type="match status" value="1"/>
</dbReference>
<dbReference type="InterPro" id="IPR007627">
    <property type="entry name" value="RNA_pol_sigma70_r2"/>
</dbReference>
<evidence type="ECO:0000256" key="5">
    <source>
        <dbReference type="ARBA" id="ARBA00023163"/>
    </source>
</evidence>
<keyword evidence="3" id="KW-0731">Sigma factor</keyword>
<dbReference type="SUPFAM" id="SSF88946">
    <property type="entry name" value="Sigma2 domain of RNA polymerase sigma factors"/>
    <property type="match status" value="1"/>
</dbReference>
<evidence type="ECO:0000256" key="3">
    <source>
        <dbReference type="ARBA" id="ARBA00023082"/>
    </source>
</evidence>
<dbReference type="NCBIfam" id="TIGR02937">
    <property type="entry name" value="sigma70-ECF"/>
    <property type="match status" value="1"/>
</dbReference>
<dbReference type="RefSeq" id="WP_072658327.1">
    <property type="nucleotide sequence ID" value="NZ_BDFD01000001.1"/>
</dbReference>
<evidence type="ECO:0000256" key="4">
    <source>
        <dbReference type="ARBA" id="ARBA00023125"/>
    </source>
</evidence>
<comment type="caution">
    <text evidence="8">The sequence shown here is derived from an EMBL/GenBank/DDBJ whole genome shotgun (WGS) entry which is preliminary data.</text>
</comment>
<dbReference type="InterPro" id="IPR013249">
    <property type="entry name" value="RNA_pol_sigma70_r4_t2"/>
</dbReference>
<dbReference type="InterPro" id="IPR013325">
    <property type="entry name" value="RNA_pol_sigma_r2"/>
</dbReference>
<dbReference type="InterPro" id="IPR036388">
    <property type="entry name" value="WH-like_DNA-bd_sf"/>
</dbReference>
<dbReference type="GO" id="GO:0016987">
    <property type="term" value="F:sigma factor activity"/>
    <property type="evidence" value="ECO:0007669"/>
    <property type="project" value="UniProtKB-KW"/>
</dbReference>
<evidence type="ECO:0000313" key="9">
    <source>
        <dbReference type="Proteomes" id="UP000231632"/>
    </source>
</evidence>
<gene>
    <name evidence="8" type="ORF">MMIC_P0056</name>
</gene>
<dbReference type="InterPro" id="IPR039425">
    <property type="entry name" value="RNA_pol_sigma-70-like"/>
</dbReference>
<dbReference type="OrthoDB" id="9803470at2"/>
<organism evidence="8 9">
    <name type="scientific">Mariprofundus micogutta</name>
    <dbReference type="NCBI Taxonomy" id="1921010"/>
    <lineage>
        <taxon>Bacteria</taxon>
        <taxon>Pseudomonadati</taxon>
        <taxon>Pseudomonadota</taxon>
        <taxon>Candidatius Mariprofundia</taxon>
        <taxon>Mariprofundales</taxon>
        <taxon>Mariprofundaceae</taxon>
        <taxon>Mariprofundus</taxon>
    </lineage>
</organism>
<keyword evidence="2" id="KW-0805">Transcription regulation</keyword>
<dbReference type="PANTHER" id="PTHR43133">
    <property type="entry name" value="RNA POLYMERASE ECF-TYPE SIGMA FACTO"/>
    <property type="match status" value="1"/>
</dbReference>
<dbReference type="EMBL" id="BDFD01000001">
    <property type="protein sequence ID" value="GAV19127.1"/>
    <property type="molecule type" value="Genomic_DNA"/>
</dbReference>
<feature type="domain" description="RNA polymerase sigma-70 region 2" evidence="6">
    <location>
        <begin position="12"/>
        <end position="75"/>
    </location>
</feature>
<dbReference type="STRING" id="1921010.MMIC_P0056"/>
<dbReference type="Pfam" id="PF04542">
    <property type="entry name" value="Sigma70_r2"/>
    <property type="match status" value="1"/>
</dbReference>
<sequence length="189" mass="21952">MNSESDPHQWLNEHGDYLYRYAMSRLHNEDLASDMLQETLLAGWKGFDRFAGQSTIRTWLVGILKHKIIDHIRKEIRSRTLNEAVENDPTSAYFNDNGSWSEAPSAWKDNPEDLCQSDQFHSVLETCISKLPEKQQIVFRMRDITGEDTETVCKSCDITSTHLHVLLHRARLALRKCLEWNWFGQGTQS</sequence>
<dbReference type="SUPFAM" id="SSF88659">
    <property type="entry name" value="Sigma3 and sigma4 domains of RNA polymerase sigma factors"/>
    <property type="match status" value="1"/>
</dbReference>
<dbReference type="Gene3D" id="1.10.10.10">
    <property type="entry name" value="Winged helix-like DNA-binding domain superfamily/Winged helix DNA-binding domain"/>
    <property type="match status" value="1"/>
</dbReference>
<name>A0A1L8CJN1_9PROT</name>
<dbReference type="Gene3D" id="1.10.1740.10">
    <property type="match status" value="1"/>
</dbReference>
<evidence type="ECO:0000256" key="2">
    <source>
        <dbReference type="ARBA" id="ARBA00023015"/>
    </source>
</evidence>
<evidence type="ECO:0000259" key="6">
    <source>
        <dbReference type="Pfam" id="PF04542"/>
    </source>
</evidence>
<keyword evidence="9" id="KW-1185">Reference proteome</keyword>
<dbReference type="PANTHER" id="PTHR43133:SF8">
    <property type="entry name" value="RNA POLYMERASE SIGMA FACTOR HI_1459-RELATED"/>
    <property type="match status" value="1"/>
</dbReference>
<dbReference type="InterPro" id="IPR014284">
    <property type="entry name" value="RNA_pol_sigma-70_dom"/>
</dbReference>
<evidence type="ECO:0000313" key="8">
    <source>
        <dbReference type="EMBL" id="GAV19127.1"/>
    </source>
</evidence>
<feature type="domain" description="RNA polymerase sigma factor 70 region 4 type 2" evidence="7">
    <location>
        <begin position="124"/>
        <end position="174"/>
    </location>
</feature>
<evidence type="ECO:0000256" key="1">
    <source>
        <dbReference type="ARBA" id="ARBA00010641"/>
    </source>
</evidence>
<dbReference type="GO" id="GO:0003677">
    <property type="term" value="F:DNA binding"/>
    <property type="evidence" value="ECO:0007669"/>
    <property type="project" value="UniProtKB-KW"/>
</dbReference>
<dbReference type="InterPro" id="IPR013324">
    <property type="entry name" value="RNA_pol_sigma_r3/r4-like"/>
</dbReference>
<accession>A0A1L8CJN1</accession>